<name>A0A0F9TZ37_9ZZZZ</name>
<organism evidence="1">
    <name type="scientific">marine sediment metagenome</name>
    <dbReference type="NCBI Taxonomy" id="412755"/>
    <lineage>
        <taxon>unclassified sequences</taxon>
        <taxon>metagenomes</taxon>
        <taxon>ecological metagenomes</taxon>
    </lineage>
</organism>
<sequence>MVSSEHDKLIRKYVANFAGVYELKMCKTSCDRCSEAHSEYYVESILNWMHPGYGGAPPYLCIDCARHYGLVW</sequence>
<proteinExistence type="predicted"/>
<comment type="caution">
    <text evidence="1">The sequence shown here is derived from an EMBL/GenBank/DDBJ whole genome shotgun (WGS) entry which is preliminary data.</text>
</comment>
<accession>A0A0F9TZ37</accession>
<evidence type="ECO:0000313" key="1">
    <source>
        <dbReference type="EMBL" id="KKN54391.1"/>
    </source>
</evidence>
<dbReference type="AlphaFoldDB" id="A0A0F9TZ37"/>
<reference evidence="1" key="1">
    <citation type="journal article" date="2015" name="Nature">
        <title>Complex archaea that bridge the gap between prokaryotes and eukaryotes.</title>
        <authorList>
            <person name="Spang A."/>
            <person name="Saw J.H."/>
            <person name="Jorgensen S.L."/>
            <person name="Zaremba-Niedzwiedzka K."/>
            <person name="Martijn J."/>
            <person name="Lind A.E."/>
            <person name="van Eijk R."/>
            <person name="Schleper C."/>
            <person name="Guy L."/>
            <person name="Ettema T.J."/>
        </authorList>
    </citation>
    <scope>NUCLEOTIDE SEQUENCE</scope>
</reference>
<gene>
    <name evidence="1" type="ORF">LCGC14_0592890</name>
</gene>
<protein>
    <submittedName>
        <fullName evidence="1">Uncharacterized protein</fullName>
    </submittedName>
</protein>
<dbReference type="EMBL" id="LAZR01000931">
    <property type="protein sequence ID" value="KKN54391.1"/>
    <property type="molecule type" value="Genomic_DNA"/>
</dbReference>